<comment type="function">
    <text evidence="1">May be involved in a process influencing telomere capping.</text>
</comment>
<name>A0A5M9MRP5_9EURO</name>
<feature type="compositionally biased region" description="Basic and acidic residues" evidence="8">
    <location>
        <begin position="190"/>
        <end position="202"/>
    </location>
</feature>
<comment type="subcellular location">
    <subcellularLocation>
        <location evidence="3">Cytoplasm</location>
    </subcellularLocation>
    <subcellularLocation>
        <location evidence="2">Nucleus</location>
    </subcellularLocation>
</comment>
<dbReference type="GeneID" id="54327173"/>
<comment type="caution">
    <text evidence="10">The sequence shown here is derived from an EMBL/GenBank/DDBJ whole genome shotgun (WGS) entry which is preliminary data.</text>
</comment>
<dbReference type="GO" id="GO:0005634">
    <property type="term" value="C:nucleus"/>
    <property type="evidence" value="ECO:0007669"/>
    <property type="project" value="UniProtKB-SubCell"/>
</dbReference>
<evidence type="ECO:0000256" key="1">
    <source>
        <dbReference type="ARBA" id="ARBA00002738"/>
    </source>
</evidence>
<dbReference type="RefSeq" id="XP_033427947.1">
    <property type="nucleotide sequence ID" value="XM_033569141.1"/>
</dbReference>
<feature type="compositionally biased region" description="Basic and acidic residues" evidence="8">
    <location>
        <begin position="111"/>
        <end position="120"/>
    </location>
</feature>
<feature type="compositionally biased region" description="Acidic residues" evidence="8">
    <location>
        <begin position="42"/>
        <end position="55"/>
    </location>
</feature>
<dbReference type="SMART" id="SM01312">
    <property type="entry name" value="RTC4"/>
    <property type="match status" value="1"/>
</dbReference>
<evidence type="ECO:0000256" key="4">
    <source>
        <dbReference type="ARBA" id="ARBA00009461"/>
    </source>
</evidence>
<dbReference type="GO" id="GO:0005737">
    <property type="term" value="C:cytoplasm"/>
    <property type="evidence" value="ECO:0007669"/>
    <property type="project" value="UniProtKB-SubCell"/>
</dbReference>
<feature type="compositionally biased region" description="Low complexity" evidence="8">
    <location>
        <begin position="235"/>
        <end position="244"/>
    </location>
</feature>
<dbReference type="AlphaFoldDB" id="A0A5M9MRP5"/>
<dbReference type="EMBL" id="QUQM01000003">
    <property type="protein sequence ID" value="KAA8648586.1"/>
    <property type="molecule type" value="Genomic_DNA"/>
</dbReference>
<evidence type="ECO:0000313" key="10">
    <source>
        <dbReference type="EMBL" id="KAA8648586.1"/>
    </source>
</evidence>
<accession>A0A5M9MRP5</accession>
<dbReference type="PANTHER" id="PTHR41391:SF1">
    <property type="entry name" value="RESTRICTION OF TELOMERE CAPPING PROTEIN 4"/>
    <property type="match status" value="1"/>
</dbReference>
<evidence type="ECO:0000313" key="11">
    <source>
        <dbReference type="Proteomes" id="UP000324241"/>
    </source>
</evidence>
<keyword evidence="7" id="KW-0539">Nucleus</keyword>
<evidence type="ECO:0000259" key="9">
    <source>
        <dbReference type="SMART" id="SM01312"/>
    </source>
</evidence>
<proteinExistence type="inferred from homology"/>
<evidence type="ECO:0000256" key="3">
    <source>
        <dbReference type="ARBA" id="ARBA00004496"/>
    </source>
</evidence>
<dbReference type="InterPro" id="IPR039024">
    <property type="entry name" value="RTC4"/>
</dbReference>
<dbReference type="InterPro" id="IPR028094">
    <property type="entry name" value="RTC4_C"/>
</dbReference>
<dbReference type="OrthoDB" id="128308at2759"/>
<sequence>MVHRSKLDSSHSCTRLTRSGYTGPSLLSNFRKDNGPVKPEPATDDEPISSSEEEKESNPDHTESENESRPRLPTKTLEEKLAESTQRSGKELRSSLSKSSPQKSRGTSRKRTIDAVNKDESDADGDPFSPIRSSQSHKRRRFTAYQSKNSRKADMYGKTPSSSMASRQSESPSAGTRKPKSKSQKSETQSVKEDRVSKEDGFKVPMDINIDVASPVSKPRPEFKQPLPLPNDGISSSSFVTSSTREAQVFDVDSDDSPPSTPLSSADSSILEMLREMDDDILARKEEVGDTTPNEGPLCPMCKAPVDAELLMRFQAQPKQRVRDQQRFCESHKQKSAETEWQKKGYPNIDWDKFDDRIQGHFDELEALLVSESPSYYRNILDTNLKSGKAKNFRLTLAGDGIETISCGYYGTRGAGKMLHALTSRFSHKLRRLAASDHIVKKAGVVPYAQAVLVPELAVRLVKEDMGVNDESARQILRDSIDLGEKFNFALDDKVPIPVDEEGIITAE</sequence>
<feature type="region of interest" description="Disordered" evidence="8">
    <location>
        <begin position="1"/>
        <end position="267"/>
    </location>
</feature>
<evidence type="ECO:0000256" key="6">
    <source>
        <dbReference type="ARBA" id="ARBA00022490"/>
    </source>
</evidence>
<dbReference type="PANTHER" id="PTHR41391">
    <property type="entry name" value="RESTRICTION OF TELOMERE CAPPING PROTEIN 4"/>
    <property type="match status" value="1"/>
</dbReference>
<gene>
    <name evidence="10" type="ORF">ATNIH1004_004471</name>
</gene>
<dbReference type="Pfam" id="PF14474">
    <property type="entry name" value="RTC4"/>
    <property type="match status" value="1"/>
</dbReference>
<reference evidence="10 11" key="1">
    <citation type="submission" date="2019-08" db="EMBL/GenBank/DDBJ databases">
        <title>The genome sequence of a newly discovered highly antifungal drug resistant Aspergillus species, Aspergillus tanneri NIH 1004.</title>
        <authorList>
            <person name="Mounaud S."/>
            <person name="Singh I."/>
            <person name="Joardar V."/>
            <person name="Pakala S."/>
            <person name="Pakala S."/>
            <person name="Venepally P."/>
            <person name="Chung J.K."/>
            <person name="Losada L."/>
            <person name="Nierman W.C."/>
        </authorList>
    </citation>
    <scope>NUCLEOTIDE SEQUENCE [LARGE SCALE GENOMIC DNA]</scope>
    <source>
        <strain evidence="10 11">NIH1004</strain>
    </source>
</reference>
<feature type="domain" description="Restriction of telomere capping protein 4 C-terminal" evidence="9">
    <location>
        <begin position="368"/>
        <end position="490"/>
    </location>
</feature>
<feature type="compositionally biased region" description="Polar residues" evidence="8">
    <location>
        <begin position="10"/>
        <end position="28"/>
    </location>
</feature>
<dbReference type="Proteomes" id="UP000324241">
    <property type="component" value="Unassembled WGS sequence"/>
</dbReference>
<evidence type="ECO:0000256" key="5">
    <source>
        <dbReference type="ARBA" id="ARBA00015162"/>
    </source>
</evidence>
<keyword evidence="6" id="KW-0963">Cytoplasm</keyword>
<organism evidence="10 11">
    <name type="scientific">Aspergillus tanneri</name>
    <dbReference type="NCBI Taxonomy" id="1220188"/>
    <lineage>
        <taxon>Eukaryota</taxon>
        <taxon>Fungi</taxon>
        <taxon>Dikarya</taxon>
        <taxon>Ascomycota</taxon>
        <taxon>Pezizomycotina</taxon>
        <taxon>Eurotiomycetes</taxon>
        <taxon>Eurotiomycetidae</taxon>
        <taxon>Eurotiales</taxon>
        <taxon>Aspergillaceae</taxon>
        <taxon>Aspergillus</taxon>
        <taxon>Aspergillus subgen. Circumdati</taxon>
    </lineage>
</organism>
<feature type="compositionally biased region" description="Low complexity" evidence="8">
    <location>
        <begin position="94"/>
        <end position="105"/>
    </location>
</feature>
<feature type="compositionally biased region" description="Polar residues" evidence="8">
    <location>
        <begin position="159"/>
        <end position="174"/>
    </location>
</feature>
<evidence type="ECO:0000256" key="7">
    <source>
        <dbReference type="ARBA" id="ARBA00023242"/>
    </source>
</evidence>
<evidence type="ECO:0000256" key="8">
    <source>
        <dbReference type="SAM" id="MobiDB-lite"/>
    </source>
</evidence>
<protein>
    <recommendedName>
        <fullName evidence="5">Restriction of telomere capping protein 4</fullName>
    </recommendedName>
</protein>
<feature type="compositionally biased region" description="Basic and acidic residues" evidence="8">
    <location>
        <begin position="56"/>
        <end position="93"/>
    </location>
</feature>
<dbReference type="VEuPathDB" id="FungiDB:EYZ11_006717"/>
<evidence type="ECO:0000256" key="2">
    <source>
        <dbReference type="ARBA" id="ARBA00004123"/>
    </source>
</evidence>
<comment type="similarity">
    <text evidence="4">Belongs to the RTC4 family.</text>
</comment>